<accession>A0ABS3YAA2</accession>
<dbReference type="RefSeq" id="WP_209143308.1">
    <property type="nucleotide sequence ID" value="NZ_JAGHKP010000001.1"/>
</dbReference>
<evidence type="ECO:0000313" key="3">
    <source>
        <dbReference type="Proteomes" id="UP000679126"/>
    </source>
</evidence>
<gene>
    <name evidence="2" type="ORF">J7I43_03555</name>
</gene>
<comment type="caution">
    <text evidence="2">The sequence shown here is derived from an EMBL/GenBank/DDBJ whole genome shotgun (WGS) entry which is preliminary data.</text>
</comment>
<protein>
    <submittedName>
        <fullName evidence="2">Uncharacterized protein</fullName>
    </submittedName>
</protein>
<name>A0ABS3YAA2_9BACT</name>
<keyword evidence="3" id="KW-1185">Reference proteome</keyword>
<evidence type="ECO:0000256" key="1">
    <source>
        <dbReference type="SAM" id="MobiDB-lite"/>
    </source>
</evidence>
<feature type="region of interest" description="Disordered" evidence="1">
    <location>
        <begin position="1"/>
        <end position="65"/>
    </location>
</feature>
<evidence type="ECO:0000313" key="2">
    <source>
        <dbReference type="EMBL" id="MBO9151268.1"/>
    </source>
</evidence>
<feature type="compositionally biased region" description="Basic and acidic residues" evidence="1">
    <location>
        <begin position="42"/>
        <end position="65"/>
    </location>
</feature>
<proteinExistence type="predicted"/>
<dbReference type="EMBL" id="JAGHKP010000001">
    <property type="protein sequence ID" value="MBO9151268.1"/>
    <property type="molecule type" value="Genomic_DNA"/>
</dbReference>
<reference evidence="3" key="1">
    <citation type="submission" date="2021-03" db="EMBL/GenBank/DDBJ databases">
        <title>Assistant Professor.</title>
        <authorList>
            <person name="Huq M.A."/>
        </authorList>
    </citation>
    <scope>NUCLEOTIDE SEQUENCE [LARGE SCALE GENOMIC DNA]</scope>
    <source>
        <strain evidence="3">MAH-28</strain>
    </source>
</reference>
<organism evidence="2 3">
    <name type="scientific">Chitinophaga chungangae</name>
    <dbReference type="NCBI Taxonomy" id="2821488"/>
    <lineage>
        <taxon>Bacteria</taxon>
        <taxon>Pseudomonadati</taxon>
        <taxon>Bacteroidota</taxon>
        <taxon>Chitinophagia</taxon>
        <taxon>Chitinophagales</taxon>
        <taxon>Chitinophagaceae</taxon>
        <taxon>Chitinophaga</taxon>
    </lineage>
</organism>
<sequence>MGKPVHTPDTAGSAPQTKPFFGPGGVPDPFFQPGKAAPDTVQKQDEDKGAESPKQEPKKEPAPEKPHVFYSIFDDLVLQFPKRWQDSYYRSKQFGTSIVFDPAFGQELLSNEIMALWNVFYALQLKATSPYGSKVDFSKGLEMAEQLSGTSGTYISLASIVLHKDMKKYLSVDLPAYAKDNLPTFLITGALLQGGMVGLNALMGSELDFSSLIGPATGKYTEPPAGFKRPFLLNNIPDKRWKSPFLDAPEKFELKYSGTDKEAEEKKWSLGLGFNLASALGKYPENEKDKPKYKGFEFFPYFSYSHKEQAEGKPAPDEKHKFMGGLYTGAAGYYGLLEGGARFSDSSALETYARAGFMMKNIGPLSLMQLTGELDYRPDVPSPYRGRLNAAAGFDILDNDKWKFQLGAAAGGLLPSGEEPGAFDFRTNLALSRRFNAPNFPLPLSTGIDATFNYGKQDPFNAQSPDMYGVLTRLTFFDMVKFGLEYYKIDQHVEGLPDRDLRGMLTFDFAPVFMRKKNDK</sequence>
<dbReference type="Proteomes" id="UP000679126">
    <property type="component" value="Unassembled WGS sequence"/>
</dbReference>